<dbReference type="PROSITE" id="PS51932">
    <property type="entry name" value="BMV"/>
    <property type="match status" value="1"/>
</dbReference>
<dbReference type="CDD" id="cd01614">
    <property type="entry name" value="EutN_CcmL"/>
    <property type="match status" value="1"/>
</dbReference>
<dbReference type="RefSeq" id="WP_145258794.1">
    <property type="nucleotide sequence ID" value="NZ_CP036316.1"/>
</dbReference>
<organism evidence="3 4">
    <name type="scientific">Calycomorphotria hydatis</name>
    <dbReference type="NCBI Taxonomy" id="2528027"/>
    <lineage>
        <taxon>Bacteria</taxon>
        <taxon>Pseudomonadati</taxon>
        <taxon>Planctomycetota</taxon>
        <taxon>Planctomycetia</taxon>
        <taxon>Planctomycetales</taxon>
        <taxon>Planctomycetaceae</taxon>
        <taxon>Calycomorphotria</taxon>
    </lineage>
</organism>
<dbReference type="InterPro" id="IPR004992">
    <property type="entry name" value="EutN_CcmL"/>
</dbReference>
<name>A0A517T3F3_9PLAN</name>
<evidence type="ECO:0000256" key="1">
    <source>
        <dbReference type="ARBA" id="ARBA00024322"/>
    </source>
</evidence>
<comment type="subcellular location">
    <subcellularLocation>
        <location evidence="1">Bacterial microcompartment</location>
    </subcellularLocation>
</comment>
<keyword evidence="2" id="KW-1283">Bacterial microcompartment</keyword>
<dbReference type="PANTHER" id="PTHR36539:SF2">
    <property type="entry name" value="ETHANOLAMINE UTILIZATION PROTEIN"/>
    <property type="match status" value="1"/>
</dbReference>
<dbReference type="Pfam" id="PF03319">
    <property type="entry name" value="EutN_CcmL"/>
    <property type="match status" value="1"/>
</dbReference>
<dbReference type="Gene3D" id="2.40.50.220">
    <property type="entry name" value="EutN/Ccml"/>
    <property type="match status" value="1"/>
</dbReference>
<dbReference type="Proteomes" id="UP000319976">
    <property type="component" value="Chromosome"/>
</dbReference>
<dbReference type="PANTHER" id="PTHR36539">
    <property type="entry name" value="ETHANOLAMINE UTILIZATION PROTEIN EUTN"/>
    <property type="match status" value="1"/>
</dbReference>
<dbReference type="KEGG" id="chya:V22_01060"/>
<evidence type="ECO:0000313" key="4">
    <source>
        <dbReference type="Proteomes" id="UP000319976"/>
    </source>
</evidence>
<dbReference type="EMBL" id="CP036316">
    <property type="protein sequence ID" value="QDT62908.1"/>
    <property type="molecule type" value="Genomic_DNA"/>
</dbReference>
<reference evidence="3 4" key="1">
    <citation type="submission" date="2019-02" db="EMBL/GenBank/DDBJ databases">
        <title>Deep-cultivation of Planctomycetes and their phenomic and genomic characterization uncovers novel biology.</title>
        <authorList>
            <person name="Wiegand S."/>
            <person name="Jogler M."/>
            <person name="Boedeker C."/>
            <person name="Pinto D."/>
            <person name="Vollmers J."/>
            <person name="Rivas-Marin E."/>
            <person name="Kohn T."/>
            <person name="Peeters S.H."/>
            <person name="Heuer A."/>
            <person name="Rast P."/>
            <person name="Oberbeckmann S."/>
            <person name="Bunk B."/>
            <person name="Jeske O."/>
            <person name="Meyerdierks A."/>
            <person name="Storesund J.E."/>
            <person name="Kallscheuer N."/>
            <person name="Luecker S."/>
            <person name="Lage O.M."/>
            <person name="Pohl T."/>
            <person name="Merkel B.J."/>
            <person name="Hornburger P."/>
            <person name="Mueller R.-W."/>
            <person name="Bruemmer F."/>
            <person name="Labrenz M."/>
            <person name="Spormann A.M."/>
            <person name="Op den Camp H."/>
            <person name="Overmann J."/>
            <person name="Amann R."/>
            <person name="Jetten M.S.M."/>
            <person name="Mascher T."/>
            <person name="Medema M.H."/>
            <person name="Devos D.P."/>
            <person name="Kaster A.-K."/>
            <person name="Ovreas L."/>
            <person name="Rohde M."/>
            <person name="Galperin M.Y."/>
            <person name="Jogler C."/>
        </authorList>
    </citation>
    <scope>NUCLEOTIDE SEQUENCE [LARGE SCALE GENOMIC DNA]</scope>
    <source>
        <strain evidence="3 4">V22</strain>
    </source>
</reference>
<accession>A0A517T3F3</accession>
<dbReference type="AlphaFoldDB" id="A0A517T3F3"/>
<protein>
    <submittedName>
        <fullName evidence="3">Carbon dioxide concentrating mechanism protein CcmL</fullName>
    </submittedName>
</protein>
<dbReference type="GO" id="GO:0031469">
    <property type="term" value="C:bacterial microcompartment"/>
    <property type="evidence" value="ECO:0007669"/>
    <property type="project" value="UniProtKB-SubCell"/>
</dbReference>
<evidence type="ECO:0000256" key="2">
    <source>
        <dbReference type="ARBA" id="ARBA00024446"/>
    </source>
</evidence>
<evidence type="ECO:0000313" key="3">
    <source>
        <dbReference type="EMBL" id="QDT62908.1"/>
    </source>
</evidence>
<keyword evidence="4" id="KW-1185">Reference proteome</keyword>
<dbReference type="InterPro" id="IPR036677">
    <property type="entry name" value="EutN_CcmL_sf"/>
</dbReference>
<gene>
    <name evidence="3" type="primary">ccmL</name>
    <name evidence="3" type="ORF">V22_01060</name>
</gene>
<sequence>MNHAKVIGHARSTVKHPSFEGQRLVVTQPLDMKNECDGPPLIAVDPLGSRVGDMVMICADGNAAREVLNNKNTPARWVITGLIDPKKD</sequence>
<proteinExistence type="predicted"/>
<dbReference type="OrthoDB" id="278421at2"/>
<dbReference type="SUPFAM" id="SSF159133">
    <property type="entry name" value="EutN/CcmL-like"/>
    <property type="match status" value="1"/>
</dbReference>